<feature type="compositionally biased region" description="Acidic residues" evidence="1">
    <location>
        <begin position="128"/>
        <end position="137"/>
    </location>
</feature>
<proteinExistence type="predicted"/>
<dbReference type="AlphaFoldDB" id="A0AA35Z559"/>
<name>A0AA35Z559_LACSI</name>
<protein>
    <submittedName>
        <fullName evidence="2">Uncharacterized protein</fullName>
    </submittedName>
</protein>
<feature type="compositionally biased region" description="Basic and acidic residues" evidence="1">
    <location>
        <begin position="138"/>
        <end position="149"/>
    </location>
</feature>
<feature type="region of interest" description="Disordered" evidence="1">
    <location>
        <begin position="91"/>
        <end position="149"/>
    </location>
</feature>
<evidence type="ECO:0000256" key="1">
    <source>
        <dbReference type="SAM" id="MobiDB-lite"/>
    </source>
</evidence>
<dbReference type="Proteomes" id="UP001177003">
    <property type="component" value="Chromosome 5"/>
</dbReference>
<keyword evidence="3" id="KW-1185">Reference proteome</keyword>
<evidence type="ECO:0000313" key="3">
    <source>
        <dbReference type="Proteomes" id="UP001177003"/>
    </source>
</evidence>
<evidence type="ECO:0000313" key="2">
    <source>
        <dbReference type="EMBL" id="CAI9286100.1"/>
    </source>
</evidence>
<feature type="compositionally biased region" description="Pro residues" evidence="1">
    <location>
        <begin position="95"/>
        <end position="108"/>
    </location>
</feature>
<reference evidence="2" key="1">
    <citation type="submission" date="2023-04" db="EMBL/GenBank/DDBJ databases">
        <authorList>
            <person name="Vijverberg K."/>
            <person name="Xiong W."/>
            <person name="Schranz E."/>
        </authorList>
    </citation>
    <scope>NUCLEOTIDE SEQUENCE</scope>
</reference>
<accession>A0AA35Z559</accession>
<gene>
    <name evidence="2" type="ORF">LSALG_LOCUS25537</name>
</gene>
<organism evidence="2 3">
    <name type="scientific">Lactuca saligna</name>
    <name type="common">Willowleaf lettuce</name>
    <dbReference type="NCBI Taxonomy" id="75948"/>
    <lineage>
        <taxon>Eukaryota</taxon>
        <taxon>Viridiplantae</taxon>
        <taxon>Streptophyta</taxon>
        <taxon>Embryophyta</taxon>
        <taxon>Tracheophyta</taxon>
        <taxon>Spermatophyta</taxon>
        <taxon>Magnoliopsida</taxon>
        <taxon>eudicotyledons</taxon>
        <taxon>Gunneridae</taxon>
        <taxon>Pentapetalae</taxon>
        <taxon>asterids</taxon>
        <taxon>campanulids</taxon>
        <taxon>Asterales</taxon>
        <taxon>Asteraceae</taxon>
        <taxon>Cichorioideae</taxon>
        <taxon>Cichorieae</taxon>
        <taxon>Lactucinae</taxon>
        <taxon>Lactuca</taxon>
    </lineage>
</organism>
<dbReference type="EMBL" id="OX465081">
    <property type="protein sequence ID" value="CAI9286100.1"/>
    <property type="molecule type" value="Genomic_DNA"/>
</dbReference>
<sequence>MALGTTSSSRICGGHLVTRLALSFGVDTSGMVLISIQELGITALGKMRIPRHVKPDRPEPTLGDVMRGLTNVQDEHHCLMVSLVAMMRHLGMDHPPFPSADPVVPPPSQSRNNGYDGVGPSSTHPGDTDDDDDDDDNKETKTKSEGSEE</sequence>